<gene>
    <name evidence="1" type="ORF">EI427_00870</name>
</gene>
<dbReference type="RefSeq" id="WP_126610781.1">
    <property type="nucleotide sequence ID" value="NZ_CP034562.1"/>
</dbReference>
<keyword evidence="2" id="KW-1185">Reference proteome</keyword>
<dbReference type="Proteomes" id="UP000267268">
    <property type="component" value="Chromosome 1"/>
</dbReference>
<dbReference type="AlphaFoldDB" id="A0A3Q9FLX1"/>
<protein>
    <submittedName>
        <fullName evidence="1">Uncharacterized protein</fullName>
    </submittedName>
</protein>
<evidence type="ECO:0000313" key="1">
    <source>
        <dbReference type="EMBL" id="AZQ60812.1"/>
    </source>
</evidence>
<dbReference type="EMBL" id="CP034562">
    <property type="protein sequence ID" value="AZQ60812.1"/>
    <property type="molecule type" value="Genomic_DNA"/>
</dbReference>
<sequence>MKWSFEYLNKLDKEGKLKLRTFQNYVYENSKDDVDLLISETLALKEKYNSDRLRMHSIKIHPEGNSLYFLVNMTQKK</sequence>
<accession>A0A3Q9FLX1</accession>
<reference evidence="1 2" key="1">
    <citation type="submission" date="2018-12" db="EMBL/GenBank/DDBJ databases">
        <title>Flammeovirga pectinis sp. nov., isolated from the gut of the Korean scallop, Patinopecten yessoensis.</title>
        <authorList>
            <person name="Bae J.-W."/>
            <person name="Jeong Y.-S."/>
            <person name="Kang W."/>
        </authorList>
    </citation>
    <scope>NUCLEOTIDE SEQUENCE [LARGE SCALE GENOMIC DNA]</scope>
    <source>
        <strain evidence="1 2">L12M1</strain>
    </source>
</reference>
<proteinExistence type="predicted"/>
<organism evidence="1 2">
    <name type="scientific">Flammeovirga pectinis</name>
    <dbReference type="NCBI Taxonomy" id="2494373"/>
    <lineage>
        <taxon>Bacteria</taxon>
        <taxon>Pseudomonadati</taxon>
        <taxon>Bacteroidota</taxon>
        <taxon>Cytophagia</taxon>
        <taxon>Cytophagales</taxon>
        <taxon>Flammeovirgaceae</taxon>
        <taxon>Flammeovirga</taxon>
    </lineage>
</organism>
<evidence type="ECO:0000313" key="2">
    <source>
        <dbReference type="Proteomes" id="UP000267268"/>
    </source>
</evidence>
<name>A0A3Q9FLX1_9BACT</name>
<dbReference type="KEGG" id="fll:EI427_00870"/>
<dbReference type="OrthoDB" id="9767366at2"/>